<dbReference type="PANTHER" id="PTHR43840:SF11">
    <property type="entry name" value="CATION DIFFUSION FACILITATOR 10"/>
    <property type="match status" value="1"/>
</dbReference>
<organism evidence="9 10">
    <name type="scientific">Cladophialophora bantiana (strain ATCC 10958 / CBS 173.52 / CDC B-1940 / NIH 8579)</name>
    <name type="common">Xylohypha bantiana</name>
    <dbReference type="NCBI Taxonomy" id="1442370"/>
    <lineage>
        <taxon>Eukaryota</taxon>
        <taxon>Fungi</taxon>
        <taxon>Dikarya</taxon>
        <taxon>Ascomycota</taxon>
        <taxon>Pezizomycotina</taxon>
        <taxon>Eurotiomycetes</taxon>
        <taxon>Chaetothyriomycetidae</taxon>
        <taxon>Chaetothyriales</taxon>
        <taxon>Herpotrichiellaceae</taxon>
        <taxon>Cladophialophora</taxon>
    </lineage>
</organism>
<name>A0A0D2HSW2_CLAB1</name>
<dbReference type="Pfam" id="PF01545">
    <property type="entry name" value="Cation_efflux"/>
    <property type="match status" value="1"/>
</dbReference>
<evidence type="ECO:0000256" key="2">
    <source>
        <dbReference type="ARBA" id="ARBA00022448"/>
    </source>
</evidence>
<accession>A0A0D2HSW2</accession>
<dbReference type="RefSeq" id="XP_016623212.1">
    <property type="nucleotide sequence ID" value="XM_016759691.1"/>
</dbReference>
<dbReference type="InterPro" id="IPR027469">
    <property type="entry name" value="Cation_efflux_TMD_sf"/>
</dbReference>
<dbReference type="OrthoDB" id="4157183at2759"/>
<dbReference type="GO" id="GO:0030003">
    <property type="term" value="P:intracellular monoatomic cation homeostasis"/>
    <property type="evidence" value="ECO:0007669"/>
    <property type="project" value="UniProtKB-ARBA"/>
</dbReference>
<proteinExistence type="predicted"/>
<dbReference type="PANTHER" id="PTHR43840">
    <property type="entry name" value="MITOCHONDRIAL METAL TRANSPORTER 1-RELATED"/>
    <property type="match status" value="1"/>
</dbReference>
<feature type="compositionally biased region" description="Polar residues" evidence="6">
    <location>
        <begin position="133"/>
        <end position="147"/>
    </location>
</feature>
<dbReference type="InterPro" id="IPR058533">
    <property type="entry name" value="Cation_efflux_TM"/>
</dbReference>
<dbReference type="HOGENOM" id="CLU_698296_0_0_1"/>
<keyword evidence="3 7" id="KW-0812">Transmembrane</keyword>
<dbReference type="GO" id="GO:0008324">
    <property type="term" value="F:monoatomic cation transmembrane transporter activity"/>
    <property type="evidence" value="ECO:0007669"/>
    <property type="project" value="InterPro"/>
</dbReference>
<dbReference type="EMBL" id="KN846982">
    <property type="protein sequence ID" value="KIW96543.1"/>
    <property type="molecule type" value="Genomic_DNA"/>
</dbReference>
<gene>
    <name evidence="9" type="ORF">Z519_01934</name>
</gene>
<feature type="domain" description="Cation efflux protein transmembrane" evidence="8">
    <location>
        <begin position="275"/>
        <end position="387"/>
    </location>
</feature>
<keyword evidence="10" id="KW-1185">Reference proteome</keyword>
<evidence type="ECO:0000256" key="4">
    <source>
        <dbReference type="ARBA" id="ARBA00022989"/>
    </source>
</evidence>
<evidence type="ECO:0000256" key="7">
    <source>
        <dbReference type="SAM" id="Phobius"/>
    </source>
</evidence>
<evidence type="ECO:0000313" key="10">
    <source>
        <dbReference type="Proteomes" id="UP000053789"/>
    </source>
</evidence>
<keyword evidence="4 7" id="KW-1133">Transmembrane helix</keyword>
<feature type="transmembrane region" description="Helical" evidence="7">
    <location>
        <begin position="344"/>
        <end position="361"/>
    </location>
</feature>
<dbReference type="Proteomes" id="UP000053789">
    <property type="component" value="Unassembled WGS sequence"/>
</dbReference>
<evidence type="ECO:0000256" key="5">
    <source>
        <dbReference type="ARBA" id="ARBA00023136"/>
    </source>
</evidence>
<dbReference type="GO" id="GO:0016020">
    <property type="term" value="C:membrane"/>
    <property type="evidence" value="ECO:0007669"/>
    <property type="project" value="UniProtKB-SubCell"/>
</dbReference>
<dbReference type="SUPFAM" id="SSF161111">
    <property type="entry name" value="Cation efflux protein transmembrane domain-like"/>
    <property type="match status" value="1"/>
</dbReference>
<keyword evidence="2" id="KW-0813">Transport</keyword>
<evidence type="ECO:0000256" key="1">
    <source>
        <dbReference type="ARBA" id="ARBA00004141"/>
    </source>
</evidence>
<reference evidence="9" key="1">
    <citation type="submission" date="2015-01" db="EMBL/GenBank/DDBJ databases">
        <title>The Genome Sequence of Cladophialophora bantiana CBS 173.52.</title>
        <authorList>
            <consortium name="The Broad Institute Genomics Platform"/>
            <person name="Cuomo C."/>
            <person name="de Hoog S."/>
            <person name="Gorbushina A."/>
            <person name="Stielow B."/>
            <person name="Teixiera M."/>
            <person name="Abouelleil A."/>
            <person name="Chapman S.B."/>
            <person name="Priest M."/>
            <person name="Young S.K."/>
            <person name="Wortman J."/>
            <person name="Nusbaum C."/>
            <person name="Birren B."/>
        </authorList>
    </citation>
    <scope>NUCLEOTIDE SEQUENCE [LARGE SCALE GENOMIC DNA]</scope>
    <source>
        <strain evidence="9">CBS 173.52</strain>
    </source>
</reference>
<dbReference type="AlphaFoldDB" id="A0A0D2HSW2"/>
<protein>
    <recommendedName>
        <fullName evidence="8">Cation efflux protein transmembrane domain-containing protein</fullName>
    </recommendedName>
</protein>
<evidence type="ECO:0000256" key="6">
    <source>
        <dbReference type="SAM" id="MobiDB-lite"/>
    </source>
</evidence>
<keyword evidence="5 7" id="KW-0472">Membrane</keyword>
<dbReference type="InterPro" id="IPR050291">
    <property type="entry name" value="CDF_Transporter"/>
</dbReference>
<dbReference type="Gene3D" id="1.20.1510.10">
    <property type="entry name" value="Cation efflux protein transmembrane domain"/>
    <property type="match status" value="1"/>
</dbReference>
<feature type="region of interest" description="Disordered" evidence="6">
    <location>
        <begin position="133"/>
        <end position="158"/>
    </location>
</feature>
<evidence type="ECO:0000259" key="8">
    <source>
        <dbReference type="Pfam" id="PF01545"/>
    </source>
</evidence>
<dbReference type="VEuPathDB" id="FungiDB:Z519_01934"/>
<sequence>MCESCTIYHLCGHVKITTIVQCANIVDKLLTSNLPITITHQVCEDGVNENLHVFPDICEKCKTTAVVGDFMEQPGVKLEVVQSWAHGNRKHPSPEFGARVSAGNNDVVEKQNESDGIIKLQTQKAISPIDNASISANRPTEPQSSYTMRKPDLEAGNHKRHFPGFKDAVEYALDCRTTAVLKEQLRNGVDRGAFEKARKSDEERIEEENVRKFYGKQNATLNNWAEVDTIVLAMADEVMEGRLQHVEEHIHYLLPEEVRKSRQKKDRNARWAININVIANIILVVAKGIAALKSSSLSLIASLVDSAQDLLCTATVWATNKLVSWRLSALVTNFPVGRRRLEPIGILLFSIIMVISFLQVLQESIAKLLPNGNHDIASLPPLAIASMVETVEIKV</sequence>
<feature type="transmembrane region" description="Helical" evidence="7">
    <location>
        <begin position="271"/>
        <end position="292"/>
    </location>
</feature>
<comment type="subcellular location">
    <subcellularLocation>
        <location evidence="1">Membrane</location>
        <topology evidence="1">Multi-pass membrane protein</topology>
    </subcellularLocation>
</comment>
<evidence type="ECO:0000256" key="3">
    <source>
        <dbReference type="ARBA" id="ARBA00022692"/>
    </source>
</evidence>
<dbReference type="GO" id="GO:0098771">
    <property type="term" value="P:inorganic ion homeostasis"/>
    <property type="evidence" value="ECO:0007669"/>
    <property type="project" value="UniProtKB-ARBA"/>
</dbReference>
<dbReference type="GeneID" id="27694862"/>
<evidence type="ECO:0000313" key="9">
    <source>
        <dbReference type="EMBL" id="KIW96543.1"/>
    </source>
</evidence>